<reference evidence="1" key="2">
    <citation type="submission" date="2025-09" db="UniProtKB">
        <authorList>
            <consortium name="EnsemblPlants"/>
        </authorList>
    </citation>
    <scope>IDENTIFICATION</scope>
</reference>
<keyword evidence="2" id="KW-1185">Reference proteome</keyword>
<accession>A0ACD5XHX7</accession>
<organism evidence="1 2">
    <name type="scientific">Avena sativa</name>
    <name type="common">Oat</name>
    <dbReference type="NCBI Taxonomy" id="4498"/>
    <lineage>
        <taxon>Eukaryota</taxon>
        <taxon>Viridiplantae</taxon>
        <taxon>Streptophyta</taxon>
        <taxon>Embryophyta</taxon>
        <taxon>Tracheophyta</taxon>
        <taxon>Spermatophyta</taxon>
        <taxon>Magnoliopsida</taxon>
        <taxon>Liliopsida</taxon>
        <taxon>Poales</taxon>
        <taxon>Poaceae</taxon>
        <taxon>BOP clade</taxon>
        <taxon>Pooideae</taxon>
        <taxon>Poodae</taxon>
        <taxon>Poeae</taxon>
        <taxon>Poeae Chloroplast Group 1 (Aveneae type)</taxon>
        <taxon>Aveninae</taxon>
        <taxon>Avena</taxon>
    </lineage>
</organism>
<sequence length="102" mass="11617">MKGSNLAHVITIVFIGLLTSFGHCHLETRGSYRHDHAKTAFVDSALSSLYENRLHLKFCVPRDCETKGEAWKFHYCICCVTLQDIPCWLSLGECQQNCPDTR</sequence>
<proteinExistence type="predicted"/>
<protein>
    <submittedName>
        <fullName evidence="1">Uncharacterized protein</fullName>
    </submittedName>
</protein>
<evidence type="ECO:0000313" key="1">
    <source>
        <dbReference type="EnsemblPlants" id="AVESA.00010b.r2.4DG0793270.1.CDS"/>
    </source>
</evidence>
<dbReference type="EnsemblPlants" id="AVESA.00010b.r2.4DG0793270.1">
    <property type="protein sequence ID" value="AVESA.00010b.r2.4DG0793270.1.CDS"/>
    <property type="gene ID" value="AVESA.00010b.r2.4DG0793270"/>
</dbReference>
<reference evidence="1" key="1">
    <citation type="submission" date="2021-05" db="EMBL/GenBank/DDBJ databases">
        <authorList>
            <person name="Scholz U."/>
            <person name="Mascher M."/>
            <person name="Fiebig A."/>
        </authorList>
    </citation>
    <scope>NUCLEOTIDE SEQUENCE [LARGE SCALE GENOMIC DNA]</scope>
</reference>
<evidence type="ECO:0000313" key="2">
    <source>
        <dbReference type="Proteomes" id="UP001732700"/>
    </source>
</evidence>
<name>A0ACD5XHX7_AVESA</name>
<dbReference type="Proteomes" id="UP001732700">
    <property type="component" value="Chromosome 4D"/>
</dbReference>